<keyword evidence="4 7" id="KW-0812">Transmembrane</keyword>
<evidence type="ECO:0000256" key="4">
    <source>
        <dbReference type="ARBA" id="ARBA00022692"/>
    </source>
</evidence>
<dbReference type="GO" id="GO:0005886">
    <property type="term" value="C:plasma membrane"/>
    <property type="evidence" value="ECO:0007669"/>
    <property type="project" value="UniProtKB-SubCell"/>
</dbReference>
<evidence type="ECO:0000256" key="1">
    <source>
        <dbReference type="ARBA" id="ARBA00004651"/>
    </source>
</evidence>
<feature type="transmembrane region" description="Helical" evidence="7">
    <location>
        <begin position="12"/>
        <end position="31"/>
    </location>
</feature>
<evidence type="ECO:0000256" key="6">
    <source>
        <dbReference type="ARBA" id="ARBA00023136"/>
    </source>
</evidence>
<evidence type="ECO:0000313" key="8">
    <source>
        <dbReference type="EMBL" id="QBD80976.1"/>
    </source>
</evidence>
<name>A0A4P6K0P3_KTERU</name>
<gene>
    <name evidence="8" type="ORF">EPA93_35415</name>
</gene>
<dbReference type="PANTHER" id="PTHR43663">
    <property type="entry name" value="CHROMATE TRANSPORT PROTEIN-RELATED"/>
    <property type="match status" value="1"/>
</dbReference>
<keyword evidence="6 7" id="KW-0472">Membrane</keyword>
<dbReference type="InterPro" id="IPR003370">
    <property type="entry name" value="Chromate_transpt"/>
</dbReference>
<reference evidence="8 9" key="1">
    <citation type="submission" date="2019-01" db="EMBL/GenBank/DDBJ databases">
        <title>Ktedonosporobacter rubrisoli SCAWS-G2.</title>
        <authorList>
            <person name="Huang Y."/>
            <person name="Yan B."/>
        </authorList>
    </citation>
    <scope>NUCLEOTIDE SEQUENCE [LARGE SCALE GENOMIC DNA]</scope>
    <source>
        <strain evidence="8 9">SCAWS-G2</strain>
    </source>
</reference>
<evidence type="ECO:0000256" key="2">
    <source>
        <dbReference type="ARBA" id="ARBA00005262"/>
    </source>
</evidence>
<dbReference type="KEGG" id="kbs:EPA93_35415"/>
<protein>
    <submittedName>
        <fullName evidence="8">Chromate transporter</fullName>
    </submittedName>
</protein>
<evidence type="ECO:0000313" key="9">
    <source>
        <dbReference type="Proteomes" id="UP000290365"/>
    </source>
</evidence>
<evidence type="ECO:0000256" key="3">
    <source>
        <dbReference type="ARBA" id="ARBA00022475"/>
    </source>
</evidence>
<dbReference type="Pfam" id="PF02417">
    <property type="entry name" value="Chromate_transp"/>
    <property type="match status" value="1"/>
</dbReference>
<feature type="transmembrane region" description="Helical" evidence="7">
    <location>
        <begin position="75"/>
        <end position="96"/>
    </location>
</feature>
<organism evidence="8 9">
    <name type="scientific">Ktedonosporobacter rubrisoli</name>
    <dbReference type="NCBI Taxonomy" id="2509675"/>
    <lineage>
        <taxon>Bacteria</taxon>
        <taxon>Bacillati</taxon>
        <taxon>Chloroflexota</taxon>
        <taxon>Ktedonobacteria</taxon>
        <taxon>Ktedonobacterales</taxon>
        <taxon>Ktedonosporobacteraceae</taxon>
        <taxon>Ktedonosporobacter</taxon>
    </lineage>
</organism>
<proteinExistence type="inferred from homology"/>
<feature type="transmembrane region" description="Helical" evidence="7">
    <location>
        <begin position="108"/>
        <end position="133"/>
    </location>
</feature>
<dbReference type="AlphaFoldDB" id="A0A4P6K0P3"/>
<comment type="subcellular location">
    <subcellularLocation>
        <location evidence="1">Cell membrane</location>
        <topology evidence="1">Multi-pass membrane protein</topology>
    </subcellularLocation>
</comment>
<dbReference type="InterPro" id="IPR052518">
    <property type="entry name" value="CHR_Transporter"/>
</dbReference>
<comment type="similarity">
    <text evidence="2">Belongs to the chromate ion transporter (CHR) (TC 2.A.51) family.</text>
</comment>
<feature type="transmembrane region" description="Helical" evidence="7">
    <location>
        <begin position="145"/>
        <end position="174"/>
    </location>
</feature>
<dbReference type="GO" id="GO:0015109">
    <property type="term" value="F:chromate transmembrane transporter activity"/>
    <property type="evidence" value="ECO:0007669"/>
    <property type="project" value="InterPro"/>
</dbReference>
<keyword evidence="3" id="KW-1003">Cell membrane</keyword>
<keyword evidence="9" id="KW-1185">Reference proteome</keyword>
<sequence length="175" mass="19016">MTERLMMIDPFTYFLLFFKATLFSSGGFSNLPSLHQDLLANGWATEADFGQSIAIGQISPGPNGLWVISLGYFTYGYLGALLALIAITLPPLLVLAIEAGYTRIENQLWVSGLMRGISLAVIGILLTVVWAIIGRSGLDWRSWLIALAALLLAAKRVNIIIILGLAALAGYLIYR</sequence>
<dbReference type="OrthoDB" id="9788907at2"/>
<accession>A0A4P6K0P3</accession>
<dbReference type="PANTHER" id="PTHR43663:SF1">
    <property type="entry name" value="CHROMATE TRANSPORTER"/>
    <property type="match status" value="1"/>
</dbReference>
<dbReference type="Proteomes" id="UP000290365">
    <property type="component" value="Chromosome"/>
</dbReference>
<keyword evidence="5 7" id="KW-1133">Transmembrane helix</keyword>
<dbReference type="EMBL" id="CP035758">
    <property type="protein sequence ID" value="QBD80976.1"/>
    <property type="molecule type" value="Genomic_DNA"/>
</dbReference>
<evidence type="ECO:0000256" key="7">
    <source>
        <dbReference type="SAM" id="Phobius"/>
    </source>
</evidence>
<evidence type="ECO:0000256" key="5">
    <source>
        <dbReference type="ARBA" id="ARBA00022989"/>
    </source>
</evidence>